<feature type="transmembrane region" description="Helical" evidence="2">
    <location>
        <begin position="48"/>
        <end position="70"/>
    </location>
</feature>
<comment type="caution">
    <text evidence="3">The sequence shown here is derived from an EMBL/GenBank/DDBJ whole genome shotgun (WGS) entry which is preliminary data.</text>
</comment>
<keyword evidence="2" id="KW-1133">Transmembrane helix</keyword>
<keyword evidence="2" id="KW-0472">Membrane</keyword>
<keyword evidence="2" id="KW-0812">Transmembrane</keyword>
<dbReference type="EMBL" id="CAJVPY010001100">
    <property type="protein sequence ID" value="CAG8507168.1"/>
    <property type="molecule type" value="Genomic_DNA"/>
</dbReference>
<keyword evidence="4" id="KW-1185">Reference proteome</keyword>
<dbReference type="OrthoDB" id="2409336at2759"/>
<accession>A0A9N9F3E7</accession>
<evidence type="ECO:0000313" key="4">
    <source>
        <dbReference type="Proteomes" id="UP000789405"/>
    </source>
</evidence>
<reference evidence="3" key="1">
    <citation type="submission" date="2021-06" db="EMBL/GenBank/DDBJ databases">
        <authorList>
            <person name="Kallberg Y."/>
            <person name="Tangrot J."/>
            <person name="Rosling A."/>
        </authorList>
    </citation>
    <scope>NUCLEOTIDE SEQUENCE</scope>
    <source>
        <strain evidence="3">MA453B</strain>
    </source>
</reference>
<dbReference type="AlphaFoldDB" id="A0A9N9F3E7"/>
<evidence type="ECO:0000256" key="2">
    <source>
        <dbReference type="SAM" id="Phobius"/>
    </source>
</evidence>
<protein>
    <submittedName>
        <fullName evidence="3">167_t:CDS:1</fullName>
    </submittedName>
</protein>
<organism evidence="3 4">
    <name type="scientific">Dentiscutata erythropus</name>
    <dbReference type="NCBI Taxonomy" id="1348616"/>
    <lineage>
        <taxon>Eukaryota</taxon>
        <taxon>Fungi</taxon>
        <taxon>Fungi incertae sedis</taxon>
        <taxon>Mucoromycota</taxon>
        <taxon>Glomeromycotina</taxon>
        <taxon>Glomeromycetes</taxon>
        <taxon>Diversisporales</taxon>
        <taxon>Gigasporaceae</taxon>
        <taxon>Dentiscutata</taxon>
    </lineage>
</organism>
<dbReference type="Proteomes" id="UP000789405">
    <property type="component" value="Unassembled WGS sequence"/>
</dbReference>
<gene>
    <name evidence="3" type="ORF">DERYTH_LOCUS3197</name>
</gene>
<name>A0A9N9F3E7_9GLOM</name>
<sequence>MYHKRSKIKKGWLLDDIAVSTTGLPVITPSAQPSATATSTDSNNTPVILIAATVTIILVVILAIGFYVYYRRLRKMRKFEKSSSMTEEDDKMNKRAEILQKLHNSEYVTKHDVLEHYIDPQFPPNREGLDSILLEFSSLAGGMKPPPTAALPPIPTNAQSPTTLLPIPTNAQSPAALLPIPTNSQSPTNRRRTFGDKRPTPPPVLTGLKTAHVRNNRTISQDLQNSNITNSTQDHLITTIIQPTPVYYSELTQSKLLRRSIFTSNVQISSSNSTSTSNTLSSSTETSISLFGWEDNIDRMSDSDNNTITSKWVDIVDSPTLPQHPSVLSVVTKKSSGYLVPQSWAKAPWNDEASNVQSETDQPISLVDKENNLNSLFTDLERILSE</sequence>
<proteinExistence type="predicted"/>
<evidence type="ECO:0000313" key="3">
    <source>
        <dbReference type="EMBL" id="CAG8507168.1"/>
    </source>
</evidence>
<evidence type="ECO:0000256" key="1">
    <source>
        <dbReference type="SAM" id="MobiDB-lite"/>
    </source>
</evidence>
<feature type="region of interest" description="Disordered" evidence="1">
    <location>
        <begin position="166"/>
        <end position="207"/>
    </location>
</feature>